<sequence length="80" mass="8908">MSWSTRDLRPKAWNSRRCDRAQAGCRETKQRLGRVMTDRKGVGRNLRVDIDVPKGAIGGCPLQEVVELDSDAAFDSISGF</sequence>
<reference evidence="2" key="1">
    <citation type="journal article" date="2019" name="Int. J. Syst. Evol. Microbiol.">
        <title>The Global Catalogue of Microorganisms (GCM) 10K type strain sequencing project: providing services to taxonomists for standard genome sequencing and annotation.</title>
        <authorList>
            <consortium name="The Broad Institute Genomics Platform"/>
            <consortium name="The Broad Institute Genome Sequencing Center for Infectious Disease"/>
            <person name="Wu L."/>
            <person name="Ma J."/>
        </authorList>
    </citation>
    <scope>NUCLEOTIDE SEQUENCE [LARGE SCALE GENOMIC DNA]</scope>
    <source>
        <strain evidence="2">JCM 1365</strain>
    </source>
</reference>
<keyword evidence="2" id="KW-1185">Reference proteome</keyword>
<evidence type="ECO:0000313" key="2">
    <source>
        <dbReference type="Proteomes" id="UP000623461"/>
    </source>
</evidence>
<gene>
    <name evidence="1" type="ORF">GCM10009721_43360</name>
</gene>
<organism evidence="1 2">
    <name type="scientific">Terrabacter tumescens</name>
    <dbReference type="NCBI Taxonomy" id="60443"/>
    <lineage>
        <taxon>Bacteria</taxon>
        <taxon>Bacillati</taxon>
        <taxon>Actinomycetota</taxon>
        <taxon>Actinomycetes</taxon>
        <taxon>Micrococcales</taxon>
        <taxon>Intrasporangiaceae</taxon>
        <taxon>Terrabacter</taxon>
    </lineage>
</organism>
<name>A0ABQ2IGL2_9MICO</name>
<protein>
    <submittedName>
        <fullName evidence="1">Uncharacterized protein</fullName>
    </submittedName>
</protein>
<evidence type="ECO:0000313" key="1">
    <source>
        <dbReference type="EMBL" id="GGN10698.1"/>
    </source>
</evidence>
<dbReference type="Proteomes" id="UP000623461">
    <property type="component" value="Unassembled WGS sequence"/>
</dbReference>
<proteinExistence type="predicted"/>
<dbReference type="EMBL" id="BMNZ01000016">
    <property type="protein sequence ID" value="GGN10698.1"/>
    <property type="molecule type" value="Genomic_DNA"/>
</dbReference>
<comment type="caution">
    <text evidence="1">The sequence shown here is derived from an EMBL/GenBank/DDBJ whole genome shotgun (WGS) entry which is preliminary data.</text>
</comment>
<accession>A0ABQ2IGL2</accession>